<dbReference type="KEGG" id="glj:GKIL_0492"/>
<dbReference type="InterPro" id="IPR018497">
    <property type="entry name" value="Peptidase_M13_C"/>
</dbReference>
<dbReference type="GO" id="GO:0016485">
    <property type="term" value="P:protein processing"/>
    <property type="evidence" value="ECO:0007669"/>
    <property type="project" value="TreeGrafter"/>
</dbReference>
<dbReference type="PANTHER" id="PTHR11733:SF167">
    <property type="entry name" value="FI17812P1-RELATED"/>
    <property type="match status" value="1"/>
</dbReference>
<evidence type="ECO:0000256" key="4">
    <source>
        <dbReference type="ARBA" id="ARBA00022723"/>
    </source>
</evidence>
<evidence type="ECO:0000259" key="8">
    <source>
        <dbReference type="Pfam" id="PF01431"/>
    </source>
</evidence>
<dbReference type="AlphaFoldDB" id="U5QD10"/>
<name>U5QD10_GLOK1</name>
<proteinExistence type="inferred from homology"/>
<evidence type="ECO:0000256" key="7">
    <source>
        <dbReference type="ARBA" id="ARBA00023049"/>
    </source>
</evidence>
<gene>
    <name evidence="10" type="ORF">GKIL_0492</name>
</gene>
<comment type="similarity">
    <text evidence="2">Belongs to the peptidase M13 family.</text>
</comment>
<evidence type="ECO:0000256" key="5">
    <source>
        <dbReference type="ARBA" id="ARBA00022801"/>
    </source>
</evidence>
<dbReference type="STRING" id="1183438.GKIL_0492"/>
<reference evidence="10 11" key="1">
    <citation type="journal article" date="2013" name="PLoS ONE">
        <title>Cultivation and Complete Genome Sequencing of Gloeobacter kilaueensis sp. nov., from a Lava Cave in Kilauea Caldera, Hawai'i.</title>
        <authorList>
            <person name="Saw J.H."/>
            <person name="Schatz M."/>
            <person name="Brown M.V."/>
            <person name="Kunkel D.D."/>
            <person name="Foster J.S."/>
            <person name="Shick H."/>
            <person name="Christensen S."/>
            <person name="Hou S."/>
            <person name="Wan X."/>
            <person name="Donachie S.P."/>
        </authorList>
    </citation>
    <scope>NUCLEOTIDE SEQUENCE [LARGE SCALE GENOMIC DNA]</scope>
    <source>
        <strain evidence="11">JS</strain>
    </source>
</reference>
<dbReference type="Proteomes" id="UP000017396">
    <property type="component" value="Chromosome"/>
</dbReference>
<keyword evidence="6" id="KW-0862">Zinc</keyword>
<keyword evidence="5" id="KW-0378">Hydrolase</keyword>
<comment type="cofactor">
    <cofactor evidence="1">
        <name>Zn(2+)</name>
        <dbReference type="ChEBI" id="CHEBI:29105"/>
    </cofactor>
</comment>
<protein>
    <submittedName>
        <fullName evidence="10">Metallopeptidase</fullName>
    </submittedName>
</protein>
<dbReference type="PROSITE" id="PS51885">
    <property type="entry name" value="NEPRILYSIN"/>
    <property type="match status" value="1"/>
</dbReference>
<dbReference type="InterPro" id="IPR024079">
    <property type="entry name" value="MetalloPept_cat_dom_sf"/>
</dbReference>
<feature type="domain" description="Peptidase M13 C-terminal" evidence="8">
    <location>
        <begin position="417"/>
        <end position="593"/>
    </location>
</feature>
<dbReference type="eggNOG" id="COG3590">
    <property type="taxonomic scope" value="Bacteria"/>
</dbReference>
<dbReference type="GO" id="GO:0005886">
    <property type="term" value="C:plasma membrane"/>
    <property type="evidence" value="ECO:0007669"/>
    <property type="project" value="TreeGrafter"/>
</dbReference>
<dbReference type="Gene3D" id="1.10.1380.10">
    <property type="entry name" value="Neutral endopeptidase , domain2"/>
    <property type="match status" value="1"/>
</dbReference>
<dbReference type="PRINTS" id="PR00786">
    <property type="entry name" value="NEPRILYSIN"/>
</dbReference>
<sequence>MGDCAPCRDFDRFVNRQWRQTHPIPAGYESWDRFDELDRQNEQRLRQLLQGAAAHRGQPGSNRQKLGDYYASCLATQQIEAAGLTPIVPELARIAAIHTRAELQEVITRLHSYGIDVLFSLTADDEQSTGAVGALLAPANVILDDPTTDRRRILAGYASELLRLAGAPAATAAADARTVLAIEAQLAGVSGGRARQMTPAQLTRSAPRFDWRRYFQVRGLGRLAAFRVEQPALLPAIDRLLKTVPVERWRVYLRWRLLDALALYLGSRFRSAGERFSDEFEQRTAPQPRQQRCIDEIDAYLGDALGEAFVDAYFDRRALAQIKTIAANLKAATDEAIARQSWLSKTTRQRAHDRLVSLQIQVGRPDRWRDYSSLIIDRRDYSLNVLRAWQLVTQSGLERIGRLPDRNEWDLSLAEVNSSYDPITNTIALPAGLLQPPIFDPLADAATNYGALGSIIGHEITHAVSPLDQLDNPYEHWWPAADGQRFTRRAHCLRQQLTAAGVDGRRALAETVADFEGMRMAHAALQRTGNRQEQRFYVSYARLWAASEPPGSSTSYAPARWRVNLPLANFPGFARTFRCREGAAMARPPAQRCWIW</sequence>
<dbReference type="Pfam" id="PF01431">
    <property type="entry name" value="Peptidase_M13"/>
    <property type="match status" value="1"/>
</dbReference>
<dbReference type="CDD" id="cd08662">
    <property type="entry name" value="M13"/>
    <property type="match status" value="1"/>
</dbReference>
<evidence type="ECO:0000313" key="10">
    <source>
        <dbReference type="EMBL" id="AGY56738.1"/>
    </source>
</evidence>
<feature type="domain" description="Peptidase M13 N-terminal" evidence="9">
    <location>
        <begin position="6"/>
        <end position="365"/>
    </location>
</feature>
<keyword evidence="11" id="KW-1185">Reference proteome</keyword>
<dbReference type="SUPFAM" id="SSF55486">
    <property type="entry name" value="Metalloproteases ('zincins'), catalytic domain"/>
    <property type="match status" value="1"/>
</dbReference>
<organism evidence="10 11">
    <name type="scientific">Gloeobacter kilaueensis (strain ATCC BAA-2537 / CCAP 1431/1 / ULC 316 / JS1)</name>
    <dbReference type="NCBI Taxonomy" id="1183438"/>
    <lineage>
        <taxon>Bacteria</taxon>
        <taxon>Bacillati</taxon>
        <taxon>Cyanobacteriota</taxon>
        <taxon>Cyanophyceae</taxon>
        <taxon>Gloeobacterales</taxon>
        <taxon>Gloeobacteraceae</taxon>
        <taxon>Gloeobacter</taxon>
    </lineage>
</organism>
<evidence type="ECO:0000256" key="6">
    <source>
        <dbReference type="ARBA" id="ARBA00022833"/>
    </source>
</evidence>
<dbReference type="GO" id="GO:0004222">
    <property type="term" value="F:metalloendopeptidase activity"/>
    <property type="evidence" value="ECO:0007669"/>
    <property type="project" value="InterPro"/>
</dbReference>
<evidence type="ECO:0000259" key="9">
    <source>
        <dbReference type="Pfam" id="PF05649"/>
    </source>
</evidence>
<evidence type="ECO:0000256" key="3">
    <source>
        <dbReference type="ARBA" id="ARBA00022670"/>
    </source>
</evidence>
<accession>U5QD10</accession>
<keyword evidence="4" id="KW-0479">Metal-binding</keyword>
<dbReference type="InterPro" id="IPR000718">
    <property type="entry name" value="Peptidase_M13"/>
</dbReference>
<evidence type="ECO:0000256" key="1">
    <source>
        <dbReference type="ARBA" id="ARBA00001947"/>
    </source>
</evidence>
<dbReference type="PANTHER" id="PTHR11733">
    <property type="entry name" value="ZINC METALLOPROTEASE FAMILY M13 NEPRILYSIN-RELATED"/>
    <property type="match status" value="1"/>
</dbReference>
<dbReference type="Gene3D" id="3.40.390.10">
    <property type="entry name" value="Collagenase (Catalytic Domain)"/>
    <property type="match status" value="1"/>
</dbReference>
<dbReference type="InterPro" id="IPR042089">
    <property type="entry name" value="Peptidase_M13_dom_2"/>
</dbReference>
<evidence type="ECO:0000313" key="11">
    <source>
        <dbReference type="Proteomes" id="UP000017396"/>
    </source>
</evidence>
<dbReference type="InterPro" id="IPR008753">
    <property type="entry name" value="Peptidase_M13_N"/>
</dbReference>
<evidence type="ECO:0000256" key="2">
    <source>
        <dbReference type="ARBA" id="ARBA00007357"/>
    </source>
</evidence>
<dbReference type="GO" id="GO:0046872">
    <property type="term" value="F:metal ion binding"/>
    <property type="evidence" value="ECO:0007669"/>
    <property type="project" value="UniProtKB-KW"/>
</dbReference>
<keyword evidence="3" id="KW-0645">Protease</keyword>
<dbReference type="HOGENOM" id="CLU_006187_7_2_3"/>
<dbReference type="Pfam" id="PF05649">
    <property type="entry name" value="Peptidase_M13_N"/>
    <property type="match status" value="1"/>
</dbReference>
<dbReference type="EMBL" id="CP003587">
    <property type="protein sequence ID" value="AGY56738.1"/>
    <property type="molecule type" value="Genomic_DNA"/>
</dbReference>
<keyword evidence="7" id="KW-0482">Metalloprotease</keyword>